<sequence>MWSTRANLLLTVTMMTLAIAVTDGRILRFPFKKEVSLNGQFNLTIRWELDWVGQSVDIGVVLDVNDTLR</sequence>
<dbReference type="WBParaSite" id="PSAMB.scaffold14480size1877.g36070.t1">
    <property type="protein sequence ID" value="PSAMB.scaffold14480size1877.g36070.t1"/>
    <property type="gene ID" value="PSAMB.scaffold14480size1877.g36070"/>
</dbReference>
<proteinExistence type="predicted"/>
<organism evidence="1 2">
    <name type="scientific">Plectus sambesii</name>
    <dbReference type="NCBI Taxonomy" id="2011161"/>
    <lineage>
        <taxon>Eukaryota</taxon>
        <taxon>Metazoa</taxon>
        <taxon>Ecdysozoa</taxon>
        <taxon>Nematoda</taxon>
        <taxon>Chromadorea</taxon>
        <taxon>Plectida</taxon>
        <taxon>Plectina</taxon>
        <taxon>Plectoidea</taxon>
        <taxon>Plectidae</taxon>
        <taxon>Plectus</taxon>
    </lineage>
</organism>
<protein>
    <submittedName>
        <fullName evidence="2">Uncharacterized protein</fullName>
    </submittedName>
</protein>
<dbReference type="Proteomes" id="UP000887566">
    <property type="component" value="Unplaced"/>
</dbReference>
<accession>A0A914V1L8</accession>
<evidence type="ECO:0000313" key="2">
    <source>
        <dbReference type="WBParaSite" id="PSAMB.scaffold14480size1877.g36070.t1"/>
    </source>
</evidence>
<evidence type="ECO:0000313" key="1">
    <source>
        <dbReference type="Proteomes" id="UP000887566"/>
    </source>
</evidence>
<reference evidence="2" key="1">
    <citation type="submission" date="2022-11" db="UniProtKB">
        <authorList>
            <consortium name="WormBaseParasite"/>
        </authorList>
    </citation>
    <scope>IDENTIFICATION</scope>
</reference>
<name>A0A914V1L8_9BILA</name>
<keyword evidence="1" id="KW-1185">Reference proteome</keyword>
<dbReference type="AlphaFoldDB" id="A0A914V1L8"/>